<name>X1CIB9_9ZZZZ</name>
<protein>
    <recommendedName>
        <fullName evidence="2">Glycosyltransferase 2-like domain-containing protein</fullName>
    </recommendedName>
</protein>
<dbReference type="InterPro" id="IPR029044">
    <property type="entry name" value="Nucleotide-diphossugar_trans"/>
</dbReference>
<dbReference type="SUPFAM" id="SSF53448">
    <property type="entry name" value="Nucleotide-diphospho-sugar transferases"/>
    <property type="match status" value="1"/>
</dbReference>
<proteinExistence type="predicted"/>
<gene>
    <name evidence="1" type="ORF">S01H4_59302</name>
</gene>
<dbReference type="Gene3D" id="3.90.550.10">
    <property type="entry name" value="Spore Coat Polysaccharide Biosynthesis Protein SpsA, Chain A"/>
    <property type="match status" value="1"/>
</dbReference>
<evidence type="ECO:0008006" key="2">
    <source>
        <dbReference type="Google" id="ProtNLM"/>
    </source>
</evidence>
<dbReference type="EMBL" id="BART01034757">
    <property type="protein sequence ID" value="GAH07422.1"/>
    <property type="molecule type" value="Genomic_DNA"/>
</dbReference>
<comment type="caution">
    <text evidence="1">The sequence shown here is derived from an EMBL/GenBank/DDBJ whole genome shotgun (WGS) entry which is preliminary data.</text>
</comment>
<sequence length="59" mass="6741">MNLGSKIFLSVVIPVYNSEKTINLVVEKIKKVLSDKLTYEIILLIILPNFLKKLCCFSI</sequence>
<accession>X1CIB9</accession>
<evidence type="ECO:0000313" key="1">
    <source>
        <dbReference type="EMBL" id="GAH07422.1"/>
    </source>
</evidence>
<dbReference type="AlphaFoldDB" id="X1CIB9"/>
<reference evidence="1" key="1">
    <citation type="journal article" date="2014" name="Front. Microbiol.">
        <title>High frequency of phylogenetically diverse reductive dehalogenase-homologous genes in deep subseafloor sedimentary metagenomes.</title>
        <authorList>
            <person name="Kawai M."/>
            <person name="Futagami T."/>
            <person name="Toyoda A."/>
            <person name="Takaki Y."/>
            <person name="Nishi S."/>
            <person name="Hori S."/>
            <person name="Arai W."/>
            <person name="Tsubouchi T."/>
            <person name="Morono Y."/>
            <person name="Uchiyama I."/>
            <person name="Ito T."/>
            <person name="Fujiyama A."/>
            <person name="Inagaki F."/>
            <person name="Takami H."/>
        </authorList>
    </citation>
    <scope>NUCLEOTIDE SEQUENCE</scope>
    <source>
        <strain evidence="1">Expedition CK06-06</strain>
    </source>
</reference>
<organism evidence="1">
    <name type="scientific">marine sediment metagenome</name>
    <dbReference type="NCBI Taxonomy" id="412755"/>
    <lineage>
        <taxon>unclassified sequences</taxon>
        <taxon>metagenomes</taxon>
        <taxon>ecological metagenomes</taxon>
    </lineage>
</organism>